<reference evidence="10 11" key="1">
    <citation type="submission" date="2021-03" db="EMBL/GenBank/DDBJ databases">
        <title>Genomic Encyclopedia of Type Strains, Phase IV (KMG-IV): sequencing the most valuable type-strain genomes for metagenomic binning, comparative biology and taxonomic classification.</title>
        <authorList>
            <person name="Goeker M."/>
        </authorList>
    </citation>
    <scope>NUCLEOTIDE SEQUENCE [LARGE SCALE GENOMIC DNA]</scope>
    <source>
        <strain evidence="10 11">DSM 23491</strain>
    </source>
</reference>
<dbReference type="InterPro" id="IPR051449">
    <property type="entry name" value="ABC-2_transporter_component"/>
</dbReference>
<dbReference type="PANTHER" id="PTHR30294">
    <property type="entry name" value="MEMBRANE COMPONENT OF ABC TRANSPORTER YHHJ-RELATED"/>
    <property type="match status" value="1"/>
</dbReference>
<dbReference type="Proteomes" id="UP001519273">
    <property type="component" value="Unassembled WGS sequence"/>
</dbReference>
<evidence type="ECO:0000256" key="6">
    <source>
        <dbReference type="ARBA" id="ARBA00022989"/>
    </source>
</evidence>
<proteinExistence type="inferred from homology"/>
<comment type="subcellular location">
    <subcellularLocation>
        <location evidence="1">Cell membrane</location>
        <topology evidence="1">Multi-pass membrane protein</topology>
    </subcellularLocation>
</comment>
<feature type="transmembrane region" description="Helical" evidence="8">
    <location>
        <begin position="192"/>
        <end position="216"/>
    </location>
</feature>
<dbReference type="InterPro" id="IPR047817">
    <property type="entry name" value="ABC2_TM_bact-type"/>
</dbReference>
<evidence type="ECO:0000256" key="1">
    <source>
        <dbReference type="ARBA" id="ARBA00004651"/>
    </source>
</evidence>
<protein>
    <submittedName>
        <fullName evidence="10">ABC-2 type transport system permease protein</fullName>
    </submittedName>
</protein>
<evidence type="ECO:0000259" key="9">
    <source>
        <dbReference type="PROSITE" id="PS51012"/>
    </source>
</evidence>
<evidence type="ECO:0000313" key="11">
    <source>
        <dbReference type="Proteomes" id="UP001519273"/>
    </source>
</evidence>
<dbReference type="PROSITE" id="PS51012">
    <property type="entry name" value="ABC_TM2"/>
    <property type="match status" value="1"/>
</dbReference>
<keyword evidence="6 8" id="KW-1133">Transmembrane helix</keyword>
<evidence type="ECO:0000256" key="7">
    <source>
        <dbReference type="ARBA" id="ARBA00023136"/>
    </source>
</evidence>
<feature type="domain" description="ABC transmembrane type-2" evidence="9">
    <location>
        <begin position="108"/>
        <end position="339"/>
    </location>
</feature>
<gene>
    <name evidence="10" type="ORF">J2Z20_001393</name>
</gene>
<dbReference type="Pfam" id="PF12698">
    <property type="entry name" value="ABC2_membrane_3"/>
    <property type="match status" value="1"/>
</dbReference>
<dbReference type="RefSeq" id="WP_209846975.1">
    <property type="nucleotide sequence ID" value="NZ_CBCRVE010000002.1"/>
</dbReference>
<evidence type="ECO:0000256" key="8">
    <source>
        <dbReference type="SAM" id="Phobius"/>
    </source>
</evidence>
<keyword evidence="3" id="KW-0813">Transport</keyword>
<comment type="similarity">
    <text evidence="2">Belongs to the ABC-2 integral membrane protein family.</text>
</comment>
<feature type="transmembrane region" description="Helical" evidence="8">
    <location>
        <begin position="21"/>
        <end position="39"/>
    </location>
</feature>
<keyword evidence="4" id="KW-1003">Cell membrane</keyword>
<feature type="transmembrane region" description="Helical" evidence="8">
    <location>
        <begin position="261"/>
        <end position="278"/>
    </location>
</feature>
<dbReference type="EMBL" id="JAGGKP010000001">
    <property type="protein sequence ID" value="MBP1936532.1"/>
    <property type="molecule type" value="Genomic_DNA"/>
</dbReference>
<comment type="caution">
    <text evidence="10">The sequence shown here is derived from an EMBL/GenBank/DDBJ whole genome shotgun (WGS) entry which is preliminary data.</text>
</comment>
<organism evidence="10 11">
    <name type="scientific">Paenibacillus sediminis</name>
    <dbReference type="NCBI Taxonomy" id="664909"/>
    <lineage>
        <taxon>Bacteria</taxon>
        <taxon>Bacillati</taxon>
        <taxon>Bacillota</taxon>
        <taxon>Bacilli</taxon>
        <taxon>Bacillales</taxon>
        <taxon>Paenibacillaceae</taxon>
        <taxon>Paenibacillus</taxon>
    </lineage>
</organism>
<accession>A0ABS4H2P3</accession>
<keyword evidence="5 8" id="KW-0812">Transmembrane</keyword>
<feature type="transmembrane region" description="Helical" evidence="8">
    <location>
        <begin position="228"/>
        <end position="249"/>
    </location>
</feature>
<evidence type="ECO:0000256" key="2">
    <source>
        <dbReference type="ARBA" id="ARBA00007783"/>
    </source>
</evidence>
<evidence type="ECO:0000256" key="4">
    <source>
        <dbReference type="ARBA" id="ARBA00022475"/>
    </source>
</evidence>
<sequence length="342" mass="38355">MRVRALVIRILKQFFHDKRTLALMIVAPMIILWMMSLVFNGSTYEPKIGTVNVPTELNQKLKDQGAIVTVYDANAAEQALWDEKIDAIIRFDNGAPQVKLEGSDPSKNKMILLLLQKVMQQQNPAAGQAPALNITYLHGSENMASFDNFGPVLIGFFSFFFVFLISGVSFLRERTGGTLERLLASPLRRWEIVIGYVLGYGIFTMFQASLIAWFAIHILGIMMAGSFWYVLLITLLLSMTALTLGTFLSSFANNELQMFQFIPLVVVPQVFFSGLFSLDNVADWLRWLGKIAPLSYGADALRDVMIRGKGWSDIAFNVYVLIGISVAIIIANVFALRKHRKI</sequence>
<keyword evidence="11" id="KW-1185">Reference proteome</keyword>
<feature type="transmembrane region" description="Helical" evidence="8">
    <location>
        <begin position="314"/>
        <end position="336"/>
    </location>
</feature>
<dbReference type="PANTHER" id="PTHR30294:SF38">
    <property type="entry name" value="TRANSPORT PERMEASE PROTEIN"/>
    <property type="match status" value="1"/>
</dbReference>
<name>A0ABS4H2P3_9BACL</name>
<evidence type="ECO:0000313" key="10">
    <source>
        <dbReference type="EMBL" id="MBP1936532.1"/>
    </source>
</evidence>
<evidence type="ECO:0000256" key="5">
    <source>
        <dbReference type="ARBA" id="ARBA00022692"/>
    </source>
</evidence>
<evidence type="ECO:0000256" key="3">
    <source>
        <dbReference type="ARBA" id="ARBA00022448"/>
    </source>
</evidence>
<feature type="transmembrane region" description="Helical" evidence="8">
    <location>
        <begin position="149"/>
        <end position="171"/>
    </location>
</feature>
<keyword evidence="7 8" id="KW-0472">Membrane</keyword>
<dbReference type="InterPro" id="IPR013525">
    <property type="entry name" value="ABC2_TM"/>
</dbReference>